<dbReference type="PRINTS" id="PR01415">
    <property type="entry name" value="ANKYRIN"/>
</dbReference>
<dbReference type="InterPro" id="IPR027417">
    <property type="entry name" value="P-loop_NTPase"/>
</dbReference>
<dbReference type="Gene3D" id="3.40.50.1580">
    <property type="entry name" value="Nucleoside phosphorylase domain"/>
    <property type="match status" value="1"/>
</dbReference>
<feature type="repeat" description="ANK" evidence="2">
    <location>
        <begin position="823"/>
        <end position="855"/>
    </location>
</feature>
<dbReference type="Pfam" id="PF13637">
    <property type="entry name" value="Ank_4"/>
    <property type="match status" value="1"/>
</dbReference>
<sequence length="913" mass="100498">MATARQIVRDQPDGDATKQQLANEAYTVGWVCAISTEYVAACVFLDDEHESPEHSAQHDNNSYTLGRMGKHNVVIAVLPRGEYGTASAASVARDMLHSFPNVRIGLMVGIGGGAPSAKNDIRLGDIVVSAPRDGRGTFHETGFLAQPPTVLRTAVSGVKAHYERRGHQIKEVIDTTLEMWPKLRKRYRQPDASTDRLYRTDVTHPVNNDAGLSTTVSAIQEHVAYNKSVLDRKEDRDVLDWLTPLNYGPQHSDYLRRRQPGTGQWLLDSEEYQTWRETRQQTLFCPGMPGAGKTILTSSVIDDLEHRFWDDSTSAIAYVYCNFKRKDEQRIEDLIASLLKQLAQVRPSLPVAIQQLYDRHVPKRTRPTLEELSQALHSIVSEHSRVFIVVDALDECQTSDDCRARFLSTLFDLQARSKIHLFATSRVIPDISERFEGSPHLEVRASDSDIRRYLEGNIAELGAVVTEKIDLRDAIINTITDAVHGMFLLAQLYLESLQGKDTPKATRKALRGMAPGAQGDSAYSAAYTNAMERIEGQLADRARRAKQVLAWIACAKRQLHKVELQHALGVERDELALDPENGPRIEHLVSVCAGLVTVDEQSGIIRLVHYTAQEYFESEKARWFPDIELEMTTVCTTYLSFNSFTSGHCETDKEFEKRLAEHRLYSYAARNWGLHARAADADDKVLVRDSNGETSLYLATVEGHLEVVKLLIERGADVNAQGGYYGNALYAASSGGHKEIVQTLLEKGADVNAQGGHYGNALYAASYGGHKEIVQTLLEKGADVNAQSGDYGNALYAASSGGHKEIVQTLLEKGADVNAQGGDYGNALQAASYGGHKEIVQTLLEKGADVNAQSGYYGNALYAASSGGHKEIVQTLLEKGADVNAQSGDYGNALYAASSGGHKEIVQTLLEKG</sequence>
<dbReference type="InterPro" id="IPR056884">
    <property type="entry name" value="NPHP3-like_N"/>
</dbReference>
<dbReference type="InterPro" id="IPR002110">
    <property type="entry name" value="Ankyrin_rpt"/>
</dbReference>
<dbReference type="SMART" id="SM00248">
    <property type="entry name" value="ANK"/>
    <property type="match status" value="7"/>
</dbReference>
<feature type="domain" description="Nephrocystin 3-like N-terminal" evidence="4">
    <location>
        <begin position="261"/>
        <end position="426"/>
    </location>
</feature>
<dbReference type="Pfam" id="PF24883">
    <property type="entry name" value="NPHP3_N"/>
    <property type="match status" value="1"/>
</dbReference>
<reference evidence="5 6" key="1">
    <citation type="submission" date="2023-01" db="EMBL/GenBank/DDBJ databases">
        <title>Analysis of 21 Apiospora genomes using comparative genomics revels a genus with tremendous synthesis potential of carbohydrate active enzymes and secondary metabolites.</title>
        <authorList>
            <person name="Sorensen T."/>
        </authorList>
    </citation>
    <scope>NUCLEOTIDE SEQUENCE [LARGE SCALE GENOMIC DNA]</scope>
    <source>
        <strain evidence="5 6">CBS 135458</strain>
    </source>
</reference>
<keyword evidence="1" id="KW-0677">Repeat</keyword>
<dbReference type="SUPFAM" id="SSF53167">
    <property type="entry name" value="Purine and uridine phosphorylases"/>
    <property type="match status" value="1"/>
</dbReference>
<dbReference type="SUPFAM" id="SSF52540">
    <property type="entry name" value="P-loop containing nucleoside triphosphate hydrolases"/>
    <property type="match status" value="1"/>
</dbReference>
<gene>
    <name evidence="5" type="ORF">PG994_010110</name>
</gene>
<feature type="repeat" description="ANK" evidence="2">
    <location>
        <begin position="856"/>
        <end position="888"/>
    </location>
</feature>
<evidence type="ECO:0008006" key="7">
    <source>
        <dbReference type="Google" id="ProtNLM"/>
    </source>
</evidence>
<evidence type="ECO:0000259" key="3">
    <source>
        <dbReference type="Pfam" id="PF22939"/>
    </source>
</evidence>
<proteinExistence type="predicted"/>
<evidence type="ECO:0000256" key="2">
    <source>
        <dbReference type="PROSITE-ProRule" id="PRU00023"/>
    </source>
</evidence>
<keyword evidence="2" id="KW-0040">ANK repeat</keyword>
<dbReference type="PROSITE" id="PS50088">
    <property type="entry name" value="ANK_REPEAT"/>
    <property type="match status" value="7"/>
</dbReference>
<comment type="caution">
    <text evidence="5">The sequence shown here is derived from an EMBL/GenBank/DDBJ whole genome shotgun (WGS) entry which is preliminary data.</text>
</comment>
<name>A0ABR1TR75_9PEZI</name>
<evidence type="ECO:0000313" key="5">
    <source>
        <dbReference type="EMBL" id="KAK8048380.1"/>
    </source>
</evidence>
<accession>A0ABR1TR75</accession>
<dbReference type="InterPro" id="IPR036770">
    <property type="entry name" value="Ankyrin_rpt-contain_sf"/>
</dbReference>
<dbReference type="SUPFAM" id="SSF48403">
    <property type="entry name" value="Ankyrin repeat"/>
    <property type="match status" value="1"/>
</dbReference>
<dbReference type="InterPro" id="IPR054471">
    <property type="entry name" value="GPIID_WHD"/>
</dbReference>
<dbReference type="PANTHER" id="PTHR10039:SF15">
    <property type="entry name" value="NACHT DOMAIN-CONTAINING PROTEIN"/>
    <property type="match status" value="1"/>
</dbReference>
<dbReference type="InterPro" id="IPR035994">
    <property type="entry name" value="Nucleoside_phosphorylase_sf"/>
</dbReference>
<dbReference type="Pfam" id="PF22939">
    <property type="entry name" value="WHD_GPIID"/>
    <property type="match status" value="1"/>
</dbReference>
<evidence type="ECO:0000256" key="1">
    <source>
        <dbReference type="ARBA" id="ARBA00022737"/>
    </source>
</evidence>
<feature type="repeat" description="ANK" evidence="2">
    <location>
        <begin position="889"/>
        <end position="913"/>
    </location>
</feature>
<feature type="repeat" description="ANK" evidence="2">
    <location>
        <begin position="691"/>
        <end position="723"/>
    </location>
</feature>
<organism evidence="5 6">
    <name type="scientific">Apiospora phragmitis</name>
    <dbReference type="NCBI Taxonomy" id="2905665"/>
    <lineage>
        <taxon>Eukaryota</taxon>
        <taxon>Fungi</taxon>
        <taxon>Dikarya</taxon>
        <taxon>Ascomycota</taxon>
        <taxon>Pezizomycotina</taxon>
        <taxon>Sordariomycetes</taxon>
        <taxon>Xylariomycetidae</taxon>
        <taxon>Amphisphaeriales</taxon>
        <taxon>Apiosporaceae</taxon>
        <taxon>Apiospora</taxon>
    </lineage>
</organism>
<dbReference type="Gene3D" id="3.40.50.300">
    <property type="entry name" value="P-loop containing nucleotide triphosphate hydrolases"/>
    <property type="match status" value="1"/>
</dbReference>
<feature type="repeat" description="ANK" evidence="2">
    <location>
        <begin position="724"/>
        <end position="756"/>
    </location>
</feature>
<feature type="repeat" description="ANK" evidence="2">
    <location>
        <begin position="757"/>
        <end position="789"/>
    </location>
</feature>
<dbReference type="RefSeq" id="XP_066710629.1">
    <property type="nucleotide sequence ID" value="XM_066861519.1"/>
</dbReference>
<dbReference type="Gene3D" id="1.25.40.20">
    <property type="entry name" value="Ankyrin repeat-containing domain"/>
    <property type="match status" value="2"/>
</dbReference>
<evidence type="ECO:0000313" key="6">
    <source>
        <dbReference type="Proteomes" id="UP001480595"/>
    </source>
</evidence>
<protein>
    <recommendedName>
        <fullName evidence="7">NACHT domain-containing protein</fullName>
    </recommendedName>
</protein>
<dbReference type="PANTHER" id="PTHR10039">
    <property type="entry name" value="AMELOGENIN"/>
    <property type="match status" value="1"/>
</dbReference>
<dbReference type="Proteomes" id="UP001480595">
    <property type="component" value="Unassembled WGS sequence"/>
</dbReference>
<evidence type="ECO:0000259" key="4">
    <source>
        <dbReference type="Pfam" id="PF24883"/>
    </source>
</evidence>
<feature type="domain" description="GPI inositol-deacylase winged helix" evidence="3">
    <location>
        <begin position="542"/>
        <end position="619"/>
    </location>
</feature>
<dbReference type="Pfam" id="PF12796">
    <property type="entry name" value="Ank_2"/>
    <property type="match status" value="2"/>
</dbReference>
<dbReference type="EMBL" id="JAQQWL010000011">
    <property type="protein sequence ID" value="KAK8048380.1"/>
    <property type="molecule type" value="Genomic_DNA"/>
</dbReference>
<feature type="repeat" description="ANK" evidence="2">
    <location>
        <begin position="790"/>
        <end position="822"/>
    </location>
</feature>
<dbReference type="PROSITE" id="PS50297">
    <property type="entry name" value="ANK_REP_REGION"/>
    <property type="match status" value="7"/>
</dbReference>
<dbReference type="GeneID" id="92094582"/>
<keyword evidence="6" id="KW-1185">Reference proteome</keyword>